<dbReference type="EMBL" id="JTJL01000044">
    <property type="protein sequence ID" value="OBW92844.1"/>
    <property type="molecule type" value="Genomic_DNA"/>
</dbReference>
<keyword evidence="2 4" id="KW-0378">Hydrolase</keyword>
<organism evidence="4 5">
    <name type="scientific">Gallibacterium salpingitidis</name>
    <dbReference type="NCBI Taxonomy" id="505341"/>
    <lineage>
        <taxon>Bacteria</taxon>
        <taxon>Pseudomonadati</taxon>
        <taxon>Pseudomonadota</taxon>
        <taxon>Gammaproteobacteria</taxon>
        <taxon>Pasteurellales</taxon>
        <taxon>Pasteurellaceae</taxon>
        <taxon>Gallibacterium</taxon>
    </lineage>
</organism>
<protein>
    <submittedName>
        <fullName evidence="4">HAD family hydrolase</fullName>
    </submittedName>
</protein>
<dbReference type="SUPFAM" id="SSF56784">
    <property type="entry name" value="HAD-like"/>
    <property type="match status" value="1"/>
</dbReference>
<dbReference type="Pfam" id="PF00702">
    <property type="entry name" value="Hydrolase"/>
    <property type="match status" value="1"/>
</dbReference>
<dbReference type="Proteomes" id="UP000092649">
    <property type="component" value="Unassembled WGS sequence"/>
</dbReference>
<comment type="caution">
    <text evidence="4">The sequence shown here is derived from an EMBL/GenBank/DDBJ whole genome shotgun (WGS) entry which is preliminary data.</text>
</comment>
<dbReference type="SFLD" id="SFLDS00003">
    <property type="entry name" value="Haloacid_Dehalogenase"/>
    <property type="match status" value="1"/>
</dbReference>
<reference evidence="4 5" key="1">
    <citation type="submission" date="2014-11" db="EMBL/GenBank/DDBJ databases">
        <title>Pan-genome of Gallibacterium spp.</title>
        <authorList>
            <person name="Kudirkiene E."/>
            <person name="Bojesen A.M."/>
        </authorList>
    </citation>
    <scope>NUCLEOTIDE SEQUENCE [LARGE SCALE GENOMIC DNA]</scope>
    <source>
        <strain evidence="4 5">F150</strain>
    </source>
</reference>
<evidence type="ECO:0000256" key="2">
    <source>
        <dbReference type="ARBA" id="ARBA00022801"/>
    </source>
</evidence>
<gene>
    <name evidence="4" type="ORF">QS62_08250</name>
</gene>
<proteinExistence type="predicted"/>
<dbReference type="InterPro" id="IPR036412">
    <property type="entry name" value="HAD-like_sf"/>
</dbReference>
<dbReference type="NCBIfam" id="TIGR01549">
    <property type="entry name" value="HAD-SF-IA-v1"/>
    <property type="match status" value="1"/>
</dbReference>
<keyword evidence="5" id="KW-1185">Reference proteome</keyword>
<comment type="cofactor">
    <cofactor evidence="1">
        <name>Mg(2+)</name>
        <dbReference type="ChEBI" id="CHEBI:18420"/>
    </cofactor>
</comment>
<dbReference type="PATRIC" id="fig|505341.3.peg.1655"/>
<evidence type="ECO:0000313" key="4">
    <source>
        <dbReference type="EMBL" id="OBW92844.1"/>
    </source>
</evidence>
<dbReference type="OrthoDB" id="367448at2"/>
<name>A0A1A7NV11_9PAST</name>
<dbReference type="Gene3D" id="1.20.120.1600">
    <property type="match status" value="1"/>
</dbReference>
<dbReference type="GO" id="GO:0009231">
    <property type="term" value="P:riboflavin biosynthetic process"/>
    <property type="evidence" value="ECO:0007669"/>
    <property type="project" value="TreeGrafter"/>
</dbReference>
<dbReference type="InterPro" id="IPR023214">
    <property type="entry name" value="HAD_sf"/>
</dbReference>
<dbReference type="PANTHER" id="PTHR46470">
    <property type="entry name" value="N-ACYLNEURAMINATE-9-PHOSPHATASE"/>
    <property type="match status" value="1"/>
</dbReference>
<dbReference type="AlphaFoldDB" id="A0A1A7NV11"/>
<keyword evidence="3" id="KW-0460">Magnesium</keyword>
<dbReference type="InterPro" id="IPR006439">
    <property type="entry name" value="HAD-SF_hydro_IA"/>
</dbReference>
<evidence type="ECO:0000256" key="3">
    <source>
        <dbReference type="ARBA" id="ARBA00022842"/>
    </source>
</evidence>
<dbReference type="InterPro" id="IPR051400">
    <property type="entry name" value="HAD-like_hydrolase"/>
</dbReference>
<evidence type="ECO:0000256" key="1">
    <source>
        <dbReference type="ARBA" id="ARBA00001946"/>
    </source>
</evidence>
<dbReference type="Gene3D" id="3.40.50.1000">
    <property type="entry name" value="HAD superfamily/HAD-like"/>
    <property type="match status" value="1"/>
</dbReference>
<dbReference type="PANTHER" id="PTHR46470:SF4">
    <property type="entry name" value="5-AMINO-6-(5-PHOSPHO-D-RIBITYLAMINO)URACIL PHOSPHATASE YIGB"/>
    <property type="match status" value="1"/>
</dbReference>
<accession>A0A1A7NV11</accession>
<sequence length="235" mass="27016">MLHFYRNLLPPKVITFDLDDTLYDNYFVIRNAEQVFLECLQQLADVNVDQWADYKQQMLQEDPVRYEDVIAWRIAAATRLLQQQGKTGDEINKIIAAAMEQFVEWRHKIDVPEQNQQFLTELAKVYPLVSISNGNVYPPRIGLHQFQLMLRGGEHGRAKPHIDLFQQTADYFHCNINEILHVGDNLITDVQGAIINGCQAVWVNTNNQPLTAFPEATHLPTLAVSDVTEINFLIK</sequence>
<dbReference type="RefSeq" id="WP_066108654.1">
    <property type="nucleotide sequence ID" value="NZ_JTJL01000044.1"/>
</dbReference>
<evidence type="ECO:0000313" key="5">
    <source>
        <dbReference type="Proteomes" id="UP000092649"/>
    </source>
</evidence>
<dbReference type="GO" id="GO:0016787">
    <property type="term" value="F:hydrolase activity"/>
    <property type="evidence" value="ECO:0007669"/>
    <property type="project" value="UniProtKB-KW"/>
</dbReference>
<dbReference type="SFLD" id="SFLDG01129">
    <property type="entry name" value="C1.5:_HAD__Beta-PGM__Phosphata"/>
    <property type="match status" value="1"/>
</dbReference>